<evidence type="ECO:0000256" key="3">
    <source>
        <dbReference type="ARBA" id="ARBA00022801"/>
    </source>
</evidence>
<dbReference type="InterPro" id="IPR051013">
    <property type="entry name" value="MBL_superfamily_lactonases"/>
</dbReference>
<dbReference type="GO" id="GO:0016787">
    <property type="term" value="F:hydrolase activity"/>
    <property type="evidence" value="ECO:0007669"/>
    <property type="project" value="UniProtKB-KW"/>
</dbReference>
<dbReference type="OrthoDB" id="5443440at2"/>
<organism evidence="7 8">
    <name type="scientific">Azoarcus indigens</name>
    <dbReference type="NCBI Taxonomy" id="29545"/>
    <lineage>
        <taxon>Bacteria</taxon>
        <taxon>Pseudomonadati</taxon>
        <taxon>Pseudomonadota</taxon>
        <taxon>Betaproteobacteria</taxon>
        <taxon>Rhodocyclales</taxon>
        <taxon>Zoogloeaceae</taxon>
        <taxon>Azoarcus</taxon>
    </lineage>
</organism>
<evidence type="ECO:0000256" key="2">
    <source>
        <dbReference type="ARBA" id="ARBA00022723"/>
    </source>
</evidence>
<protein>
    <submittedName>
        <fullName evidence="7">Glyoxylase-like metal-dependent hydrolase (Beta-lactamase superfamily II)</fullName>
    </submittedName>
</protein>
<dbReference type="SMART" id="SM00849">
    <property type="entry name" value="Lactamase_B"/>
    <property type="match status" value="1"/>
</dbReference>
<dbReference type="Gene3D" id="3.60.15.10">
    <property type="entry name" value="Ribonuclease Z/Hydroxyacylglutathione hydrolase-like"/>
    <property type="match status" value="1"/>
</dbReference>
<dbReference type="InterPro" id="IPR001279">
    <property type="entry name" value="Metallo-B-lactamas"/>
</dbReference>
<feature type="chain" id="PRO_5020653668" evidence="5">
    <location>
        <begin position="30"/>
        <end position="325"/>
    </location>
</feature>
<feature type="domain" description="Metallo-beta-lactamase" evidence="6">
    <location>
        <begin position="91"/>
        <end position="297"/>
    </location>
</feature>
<keyword evidence="8" id="KW-1185">Reference proteome</keyword>
<dbReference type="EMBL" id="SNVV01000022">
    <property type="protein sequence ID" value="TDN47117.1"/>
    <property type="molecule type" value="Genomic_DNA"/>
</dbReference>
<comment type="similarity">
    <text evidence="1">Belongs to the metallo-beta-lactamase superfamily.</text>
</comment>
<keyword evidence="4" id="KW-0862">Zinc</keyword>
<evidence type="ECO:0000313" key="7">
    <source>
        <dbReference type="EMBL" id="TDN47117.1"/>
    </source>
</evidence>
<dbReference type="CDD" id="cd07720">
    <property type="entry name" value="OPHC2-like_MBL-fold"/>
    <property type="match status" value="1"/>
</dbReference>
<feature type="signal peptide" evidence="5">
    <location>
        <begin position="1"/>
        <end position="29"/>
    </location>
</feature>
<evidence type="ECO:0000259" key="6">
    <source>
        <dbReference type="SMART" id="SM00849"/>
    </source>
</evidence>
<dbReference type="AlphaFoldDB" id="A0A4R6DQ86"/>
<keyword evidence="3 7" id="KW-0378">Hydrolase</keyword>
<dbReference type="PANTHER" id="PTHR42978:SF6">
    <property type="entry name" value="QUORUM-QUENCHING LACTONASE YTNP-RELATED"/>
    <property type="match status" value="1"/>
</dbReference>
<evidence type="ECO:0000256" key="4">
    <source>
        <dbReference type="ARBA" id="ARBA00022833"/>
    </source>
</evidence>
<dbReference type="RefSeq" id="WP_133594412.1">
    <property type="nucleotide sequence ID" value="NZ_SNVV01000022.1"/>
</dbReference>
<evidence type="ECO:0000256" key="5">
    <source>
        <dbReference type="SAM" id="SignalP"/>
    </source>
</evidence>
<dbReference type="SUPFAM" id="SSF56281">
    <property type="entry name" value="Metallo-hydrolase/oxidoreductase"/>
    <property type="match status" value="1"/>
</dbReference>
<accession>A0A4R6DQ86</accession>
<keyword evidence="5" id="KW-0732">Signal</keyword>
<dbReference type="Proteomes" id="UP000295129">
    <property type="component" value="Unassembled WGS sequence"/>
</dbReference>
<gene>
    <name evidence="7" type="ORF">C7389_12274</name>
</gene>
<evidence type="ECO:0000313" key="8">
    <source>
        <dbReference type="Proteomes" id="UP000295129"/>
    </source>
</evidence>
<name>A0A4R6DQ86_9RHOO</name>
<comment type="caution">
    <text evidence="7">The sequence shown here is derived from an EMBL/GenBank/DDBJ whole genome shotgun (WGS) entry which is preliminary data.</text>
</comment>
<sequence>MRLSRTRGWLAAAFIACATPLLPPAPAHAEAPQVKTQVPGYYRMMVGSYEITALYDGYIELDAKLLKGASQRDIQRLLARRFRAGDTLQTAVNTYLVNTGDKLVLIDTGAAKQFGPSLGFVIDHLKAAGYQPAQIDAVLLTHLHGDHVNGLLDADGKPAFPNATVYASRADADFWLPAEALAKAPQEAKPFFQMAQSATAPYRESGKWQTFDDGAQLLAGISAVAAPGHTPGHSAFLIASGGQQLLVWGDIVHSAATQFENPEITIEFDVERKLASATRQKLFARAVRQKLLVAGMHLPFPGLGHVRRETKGSYEWVPVDYAPVR</sequence>
<evidence type="ECO:0000256" key="1">
    <source>
        <dbReference type="ARBA" id="ARBA00007749"/>
    </source>
</evidence>
<proteinExistence type="inferred from homology"/>
<reference evidence="7 8" key="1">
    <citation type="submission" date="2019-03" db="EMBL/GenBank/DDBJ databases">
        <title>Genomic Encyclopedia of Type Strains, Phase IV (KMG-IV): sequencing the most valuable type-strain genomes for metagenomic binning, comparative biology and taxonomic classification.</title>
        <authorList>
            <person name="Goeker M."/>
        </authorList>
    </citation>
    <scope>NUCLEOTIDE SEQUENCE [LARGE SCALE GENOMIC DNA]</scope>
    <source>
        <strain evidence="7 8">DSM 12121</strain>
    </source>
</reference>
<keyword evidence="2" id="KW-0479">Metal-binding</keyword>
<dbReference type="Pfam" id="PF00753">
    <property type="entry name" value="Lactamase_B"/>
    <property type="match status" value="1"/>
</dbReference>
<dbReference type="InterPro" id="IPR036866">
    <property type="entry name" value="RibonucZ/Hydroxyglut_hydro"/>
</dbReference>
<dbReference type="PANTHER" id="PTHR42978">
    <property type="entry name" value="QUORUM-QUENCHING LACTONASE YTNP-RELATED-RELATED"/>
    <property type="match status" value="1"/>
</dbReference>
<dbReference type="GO" id="GO:0046872">
    <property type="term" value="F:metal ion binding"/>
    <property type="evidence" value="ECO:0007669"/>
    <property type="project" value="UniProtKB-KW"/>
</dbReference>